<evidence type="ECO:0000256" key="1">
    <source>
        <dbReference type="SAM" id="SignalP"/>
    </source>
</evidence>
<dbReference type="InterPro" id="IPR001763">
    <property type="entry name" value="Rhodanese-like_dom"/>
</dbReference>
<dbReference type="RefSeq" id="WP_111062905.1">
    <property type="nucleotide sequence ID" value="NZ_JBHUCU010000016.1"/>
</dbReference>
<sequence>MKNNKPLILLLLATIFLIASCSEDLEPKTKKEVITKEVESTENNTSAIIKDISPEAFKRKIANGNRQLIDVRTPAEYSNGTIEDAINLDFNGGVFENEYENLDPNQTVLIFCASGGRSTKAKMLLKERGFQEVYNLIGGYNNWPH</sequence>
<organism evidence="3 4">
    <name type="scientific">Putridiphycobacter roseus</name>
    <dbReference type="NCBI Taxonomy" id="2219161"/>
    <lineage>
        <taxon>Bacteria</taxon>
        <taxon>Pseudomonadati</taxon>
        <taxon>Bacteroidota</taxon>
        <taxon>Flavobacteriia</taxon>
        <taxon>Flavobacteriales</taxon>
        <taxon>Crocinitomicaceae</taxon>
        <taxon>Putridiphycobacter</taxon>
    </lineage>
</organism>
<reference evidence="3 4" key="1">
    <citation type="submission" date="2018-06" db="EMBL/GenBank/DDBJ databases">
        <title>The draft genome sequence of Crocinitomix sp. SM1701.</title>
        <authorList>
            <person name="Zhang X."/>
        </authorList>
    </citation>
    <scope>NUCLEOTIDE SEQUENCE [LARGE SCALE GENOMIC DNA]</scope>
    <source>
        <strain evidence="3 4">SM1701</strain>
    </source>
</reference>
<protein>
    <submittedName>
        <fullName evidence="3">Rhodanese-like domain-containing protein</fullName>
    </submittedName>
</protein>
<evidence type="ECO:0000313" key="4">
    <source>
        <dbReference type="Proteomes" id="UP000249248"/>
    </source>
</evidence>
<evidence type="ECO:0000259" key="2">
    <source>
        <dbReference type="PROSITE" id="PS50206"/>
    </source>
</evidence>
<dbReference type="PROSITE" id="PS50206">
    <property type="entry name" value="RHODANESE_3"/>
    <property type="match status" value="1"/>
</dbReference>
<dbReference type="InterPro" id="IPR036873">
    <property type="entry name" value="Rhodanese-like_dom_sf"/>
</dbReference>
<dbReference type="EMBL" id="QKSB01000004">
    <property type="protein sequence ID" value="PZE17380.1"/>
    <property type="molecule type" value="Genomic_DNA"/>
</dbReference>
<proteinExistence type="predicted"/>
<dbReference type="Gene3D" id="3.40.250.10">
    <property type="entry name" value="Rhodanese-like domain"/>
    <property type="match status" value="1"/>
</dbReference>
<dbReference type="Proteomes" id="UP000249248">
    <property type="component" value="Unassembled WGS sequence"/>
</dbReference>
<keyword evidence="1" id="KW-0732">Signal</keyword>
<evidence type="ECO:0000313" key="3">
    <source>
        <dbReference type="EMBL" id="PZE17380.1"/>
    </source>
</evidence>
<feature type="signal peptide" evidence="1">
    <location>
        <begin position="1"/>
        <end position="21"/>
    </location>
</feature>
<dbReference type="PANTHER" id="PTHR43031">
    <property type="entry name" value="FAD-DEPENDENT OXIDOREDUCTASE"/>
    <property type="match status" value="1"/>
</dbReference>
<dbReference type="PANTHER" id="PTHR43031:SF1">
    <property type="entry name" value="PYRIDINE NUCLEOTIDE-DISULPHIDE OXIDOREDUCTASE"/>
    <property type="match status" value="1"/>
</dbReference>
<accession>A0A2W1N1F2</accession>
<dbReference type="AlphaFoldDB" id="A0A2W1N1F2"/>
<gene>
    <name evidence="3" type="ORF">DNU06_08905</name>
</gene>
<dbReference type="SUPFAM" id="SSF52821">
    <property type="entry name" value="Rhodanese/Cell cycle control phosphatase"/>
    <property type="match status" value="1"/>
</dbReference>
<feature type="domain" description="Rhodanese" evidence="2">
    <location>
        <begin position="62"/>
        <end position="144"/>
    </location>
</feature>
<dbReference type="OrthoDB" id="9808735at2"/>
<dbReference type="SMART" id="SM00450">
    <property type="entry name" value="RHOD"/>
    <property type="match status" value="1"/>
</dbReference>
<dbReference type="CDD" id="cd00158">
    <property type="entry name" value="RHOD"/>
    <property type="match status" value="1"/>
</dbReference>
<dbReference type="InterPro" id="IPR050229">
    <property type="entry name" value="GlpE_sulfurtransferase"/>
</dbReference>
<comment type="caution">
    <text evidence="3">The sequence shown here is derived from an EMBL/GenBank/DDBJ whole genome shotgun (WGS) entry which is preliminary data.</text>
</comment>
<dbReference type="Pfam" id="PF00581">
    <property type="entry name" value="Rhodanese"/>
    <property type="match status" value="1"/>
</dbReference>
<name>A0A2W1N1F2_9FLAO</name>
<dbReference type="PROSITE" id="PS51257">
    <property type="entry name" value="PROKAR_LIPOPROTEIN"/>
    <property type="match status" value="1"/>
</dbReference>
<feature type="chain" id="PRO_5016022848" evidence="1">
    <location>
        <begin position="22"/>
        <end position="145"/>
    </location>
</feature>
<keyword evidence="4" id="KW-1185">Reference proteome</keyword>